<evidence type="ECO:0000313" key="3">
    <source>
        <dbReference type="Proteomes" id="UP001362999"/>
    </source>
</evidence>
<dbReference type="EMBL" id="JAWWNJ010000206">
    <property type="protein sequence ID" value="KAK6971701.1"/>
    <property type="molecule type" value="Genomic_DNA"/>
</dbReference>
<accession>A0AAV9Z5S1</accession>
<gene>
    <name evidence="2" type="ORF">R3P38DRAFT_3379648</name>
</gene>
<protein>
    <submittedName>
        <fullName evidence="2">Uncharacterized protein</fullName>
    </submittedName>
</protein>
<proteinExistence type="predicted"/>
<sequence>MANVRGEKMSAREWGSDPRRREDEGARGAWHEGGCGVGYGCAISSSSSSFLPTDPVFVPTISPSRSPILMCHPRPHQSPPHNLSSSISPCTIRIRCTSRYARDDMASRRWTEQQQPIAMTCCAGWGRRGSEVGGVYGGGVCGGSERVFRASANGALPAGRLRADDGTGERDVEVQGERIGMGGDADCRIEGNAIVEGLMTLTVRRRRGTKLSSSETENERVASGGEGAKGEAVTMYTPARRSLFIAVTGIGRVGFLEADGGGFDKSARNC</sequence>
<feature type="region of interest" description="Disordered" evidence="1">
    <location>
        <begin position="206"/>
        <end position="227"/>
    </location>
</feature>
<evidence type="ECO:0000313" key="2">
    <source>
        <dbReference type="EMBL" id="KAK6971701.1"/>
    </source>
</evidence>
<feature type="region of interest" description="Disordered" evidence="1">
    <location>
        <begin position="1"/>
        <end position="29"/>
    </location>
</feature>
<reference evidence="2 3" key="1">
    <citation type="journal article" date="2024" name="J Genomics">
        <title>Draft genome sequencing and assembly of Favolaschia claudopus CIRM-BRFM 2984 isolated from oak limbs.</title>
        <authorList>
            <person name="Navarro D."/>
            <person name="Drula E."/>
            <person name="Chaduli D."/>
            <person name="Cazenave R."/>
            <person name="Ahrendt S."/>
            <person name="Wang J."/>
            <person name="Lipzen A."/>
            <person name="Daum C."/>
            <person name="Barry K."/>
            <person name="Grigoriev I.V."/>
            <person name="Favel A."/>
            <person name="Rosso M.N."/>
            <person name="Martin F."/>
        </authorList>
    </citation>
    <scope>NUCLEOTIDE SEQUENCE [LARGE SCALE GENOMIC DNA]</scope>
    <source>
        <strain evidence="2 3">CIRM-BRFM 2984</strain>
    </source>
</reference>
<organism evidence="2 3">
    <name type="scientific">Favolaschia claudopus</name>
    <dbReference type="NCBI Taxonomy" id="2862362"/>
    <lineage>
        <taxon>Eukaryota</taxon>
        <taxon>Fungi</taxon>
        <taxon>Dikarya</taxon>
        <taxon>Basidiomycota</taxon>
        <taxon>Agaricomycotina</taxon>
        <taxon>Agaricomycetes</taxon>
        <taxon>Agaricomycetidae</taxon>
        <taxon>Agaricales</taxon>
        <taxon>Marasmiineae</taxon>
        <taxon>Mycenaceae</taxon>
        <taxon>Favolaschia</taxon>
    </lineage>
</organism>
<evidence type="ECO:0000256" key="1">
    <source>
        <dbReference type="SAM" id="MobiDB-lite"/>
    </source>
</evidence>
<dbReference type="Proteomes" id="UP001362999">
    <property type="component" value="Unassembled WGS sequence"/>
</dbReference>
<keyword evidence="3" id="KW-1185">Reference proteome</keyword>
<name>A0AAV9Z5S1_9AGAR</name>
<dbReference type="AlphaFoldDB" id="A0AAV9Z5S1"/>
<comment type="caution">
    <text evidence="2">The sequence shown here is derived from an EMBL/GenBank/DDBJ whole genome shotgun (WGS) entry which is preliminary data.</text>
</comment>